<dbReference type="AlphaFoldDB" id="A0A345NLC7"/>
<keyword evidence="2" id="KW-0547">Nucleotide-binding</keyword>
<dbReference type="PANTHER" id="PTHR24220">
    <property type="entry name" value="IMPORT ATP-BINDING PROTEIN"/>
    <property type="match status" value="1"/>
</dbReference>
<evidence type="ECO:0000256" key="2">
    <source>
        <dbReference type="ARBA" id="ARBA00022741"/>
    </source>
</evidence>
<reference evidence="6 7" key="1">
    <citation type="submission" date="2018-07" db="EMBL/GenBank/DDBJ databases">
        <title>Complete genome sequencing of Ornithinimicrobium sp. AMA3305.</title>
        <authorList>
            <person name="Bae J.-W."/>
        </authorList>
    </citation>
    <scope>NUCLEOTIDE SEQUENCE [LARGE SCALE GENOMIC DNA]</scope>
    <source>
        <strain evidence="6 7">AMA3305</strain>
    </source>
</reference>
<dbReference type="InterPro" id="IPR003439">
    <property type="entry name" value="ABC_transporter-like_ATP-bd"/>
</dbReference>
<dbReference type="GO" id="GO:0016887">
    <property type="term" value="F:ATP hydrolysis activity"/>
    <property type="evidence" value="ECO:0007669"/>
    <property type="project" value="InterPro"/>
</dbReference>
<feature type="domain" description="ABC transporter" evidence="5">
    <location>
        <begin position="31"/>
        <end position="255"/>
    </location>
</feature>
<feature type="region of interest" description="Disordered" evidence="4">
    <location>
        <begin position="1"/>
        <end position="29"/>
    </location>
</feature>
<keyword evidence="7" id="KW-1185">Reference proteome</keyword>
<dbReference type="InterPro" id="IPR015854">
    <property type="entry name" value="ABC_transpr_LolD-like"/>
</dbReference>
<gene>
    <name evidence="6" type="ORF">DV701_06565</name>
</gene>
<dbReference type="PANTHER" id="PTHR24220:SF685">
    <property type="entry name" value="ABC TRANSPORTER RELATED"/>
    <property type="match status" value="1"/>
</dbReference>
<dbReference type="InterPro" id="IPR003593">
    <property type="entry name" value="AAA+_ATPase"/>
</dbReference>
<evidence type="ECO:0000256" key="1">
    <source>
        <dbReference type="ARBA" id="ARBA00022448"/>
    </source>
</evidence>
<dbReference type="EMBL" id="CP031229">
    <property type="protein sequence ID" value="AXH95835.1"/>
    <property type="molecule type" value="Genomic_DNA"/>
</dbReference>
<dbReference type="CDD" id="cd03255">
    <property type="entry name" value="ABC_MJ0796_LolCDE_FtsE"/>
    <property type="match status" value="1"/>
</dbReference>
<dbReference type="Proteomes" id="UP000253790">
    <property type="component" value="Chromosome"/>
</dbReference>
<protein>
    <submittedName>
        <fullName evidence="6">ABC transporter ATP-binding protein</fullName>
    </submittedName>
</protein>
<dbReference type="SUPFAM" id="SSF52540">
    <property type="entry name" value="P-loop containing nucleoside triphosphate hydrolases"/>
    <property type="match status" value="1"/>
</dbReference>
<dbReference type="Gene3D" id="3.40.50.300">
    <property type="entry name" value="P-loop containing nucleotide triphosphate hydrolases"/>
    <property type="match status" value="1"/>
</dbReference>
<keyword evidence="1" id="KW-0813">Transport</keyword>
<dbReference type="GO" id="GO:0022857">
    <property type="term" value="F:transmembrane transporter activity"/>
    <property type="evidence" value="ECO:0007669"/>
    <property type="project" value="TreeGrafter"/>
</dbReference>
<proteinExistence type="predicted"/>
<dbReference type="KEGG" id="orn:DV701_06565"/>
<keyword evidence="3 6" id="KW-0067">ATP-binding</keyword>
<sequence>MITNSDLHRHHPAHGIRPGPPSRTGSARPALDARGLTKTYGPTVALAGVGIELWPGEAVAVMGASGSGKSTLLHCLAGVLAPDSGAVVLHDPRHGSLDLAGLDAEERAAVRLRSFGFVFQQGLLLPELTAVENVALPLMLGGVERRAAQARAARWMAALGLTGLEERRLGQLSGGQQQRVAIARAQVSDPVVVFADEPTGALDSSTSGEVMSALLSSTRDRGRTLVVVSHDPLVADTCDRVVHLADGFVVRGGGR</sequence>
<dbReference type="GO" id="GO:0005524">
    <property type="term" value="F:ATP binding"/>
    <property type="evidence" value="ECO:0007669"/>
    <property type="project" value="UniProtKB-KW"/>
</dbReference>
<dbReference type="RefSeq" id="WP_114927600.1">
    <property type="nucleotide sequence ID" value="NZ_CP031229.1"/>
</dbReference>
<dbReference type="OrthoDB" id="9802264at2"/>
<evidence type="ECO:0000256" key="3">
    <source>
        <dbReference type="ARBA" id="ARBA00022840"/>
    </source>
</evidence>
<evidence type="ECO:0000256" key="4">
    <source>
        <dbReference type="SAM" id="MobiDB-lite"/>
    </source>
</evidence>
<accession>A0A345NLC7</accession>
<dbReference type="GO" id="GO:0005886">
    <property type="term" value="C:plasma membrane"/>
    <property type="evidence" value="ECO:0007669"/>
    <property type="project" value="TreeGrafter"/>
</dbReference>
<evidence type="ECO:0000313" key="7">
    <source>
        <dbReference type="Proteomes" id="UP000253790"/>
    </source>
</evidence>
<dbReference type="InterPro" id="IPR017911">
    <property type="entry name" value="MacB-like_ATP-bd"/>
</dbReference>
<dbReference type="Pfam" id="PF00005">
    <property type="entry name" value="ABC_tran"/>
    <property type="match status" value="1"/>
</dbReference>
<dbReference type="SMART" id="SM00382">
    <property type="entry name" value="AAA"/>
    <property type="match status" value="1"/>
</dbReference>
<name>A0A345NLC7_9MICO</name>
<dbReference type="PROSITE" id="PS50893">
    <property type="entry name" value="ABC_TRANSPORTER_2"/>
    <property type="match status" value="1"/>
</dbReference>
<evidence type="ECO:0000259" key="5">
    <source>
        <dbReference type="PROSITE" id="PS50893"/>
    </source>
</evidence>
<dbReference type="InterPro" id="IPR027417">
    <property type="entry name" value="P-loop_NTPase"/>
</dbReference>
<evidence type="ECO:0000313" key="6">
    <source>
        <dbReference type="EMBL" id="AXH95835.1"/>
    </source>
</evidence>
<organism evidence="6 7">
    <name type="scientific">Ornithinimicrobium avium</name>
    <dbReference type="NCBI Taxonomy" id="2283195"/>
    <lineage>
        <taxon>Bacteria</taxon>
        <taxon>Bacillati</taxon>
        <taxon>Actinomycetota</taxon>
        <taxon>Actinomycetes</taxon>
        <taxon>Micrococcales</taxon>
        <taxon>Ornithinimicrobiaceae</taxon>
        <taxon>Ornithinimicrobium</taxon>
    </lineage>
</organism>